<comment type="catalytic activity">
    <reaction evidence="1">
        <text>Hydrolyzes the link between N-acetylmuramoyl residues and L-amino acid residues in certain cell-wall glycopeptides.</text>
        <dbReference type="EC" id="3.5.1.28"/>
    </reaction>
</comment>
<evidence type="ECO:0000256" key="3">
    <source>
        <dbReference type="ARBA" id="ARBA00011901"/>
    </source>
</evidence>
<evidence type="ECO:0000256" key="4">
    <source>
        <dbReference type="ARBA" id="ARBA00022801"/>
    </source>
</evidence>
<evidence type="ECO:0000313" key="8">
    <source>
        <dbReference type="Proteomes" id="UP001169063"/>
    </source>
</evidence>
<keyword evidence="8" id="KW-1185">Reference proteome</keyword>
<dbReference type="EC" id="3.5.1.28" evidence="3"/>
<comment type="similarity">
    <text evidence="2">Belongs to the N-acetylmuramoyl-L-alanine amidase 2 family.</text>
</comment>
<dbReference type="EMBL" id="JAUKTR010000004">
    <property type="protein sequence ID" value="MDO1559741.1"/>
    <property type="molecule type" value="Genomic_DNA"/>
</dbReference>
<evidence type="ECO:0000256" key="1">
    <source>
        <dbReference type="ARBA" id="ARBA00001561"/>
    </source>
</evidence>
<dbReference type="SMART" id="SM00644">
    <property type="entry name" value="Ami_2"/>
    <property type="match status" value="1"/>
</dbReference>
<protein>
    <recommendedName>
        <fullName evidence="3">N-acetylmuramoyl-L-alanine amidase</fullName>
        <ecNumber evidence="3">3.5.1.28</ecNumber>
    </recommendedName>
</protein>
<sequence>MIVLHYTGMQTGEAAIARLRDAEARVSAHYVVEEDGRVFRLISEERRAWHAGKGSWQGETDCNAASIGIEIVNPGHEFGYRAFPEAQVQAVIALVSDIRERWTVPDWRIIGHSDLAPTRKEDPGELFPWKDLARAGHGLWFEPAPERIAALGPPLKPGDEGLGVHVLQSGLRRLGYGIEITGRYDELTAAVVTAFQRHWRQASVDGVADGETRARLVGLLQLAQAESVTGVI</sequence>
<evidence type="ECO:0000313" key="7">
    <source>
        <dbReference type="EMBL" id="MDO1559741.1"/>
    </source>
</evidence>
<dbReference type="InterPro" id="IPR051206">
    <property type="entry name" value="NAMLAA_amidase_2"/>
</dbReference>
<dbReference type="SUPFAM" id="SSF55846">
    <property type="entry name" value="N-acetylmuramoyl-L-alanine amidase-like"/>
    <property type="match status" value="1"/>
</dbReference>
<keyword evidence="4 7" id="KW-0378">Hydrolase</keyword>
<dbReference type="InterPro" id="IPR002477">
    <property type="entry name" value="Peptidoglycan-bd-like"/>
</dbReference>
<dbReference type="Pfam" id="PF01471">
    <property type="entry name" value="PG_binding_1"/>
    <property type="match status" value="1"/>
</dbReference>
<keyword evidence="5" id="KW-0961">Cell wall biogenesis/degradation</keyword>
<dbReference type="InterPro" id="IPR036366">
    <property type="entry name" value="PGBDSf"/>
</dbReference>
<organism evidence="7 8">
    <name type="scientific">Peiella sedimenti</name>
    <dbReference type="NCBI Taxonomy" id="3061083"/>
    <lineage>
        <taxon>Bacteria</taxon>
        <taxon>Pseudomonadati</taxon>
        <taxon>Pseudomonadota</taxon>
        <taxon>Alphaproteobacteria</taxon>
        <taxon>Caulobacterales</taxon>
        <taxon>Caulobacteraceae</taxon>
        <taxon>Peiella</taxon>
    </lineage>
</organism>
<proteinExistence type="inferred from homology"/>
<dbReference type="PANTHER" id="PTHR30417:SF1">
    <property type="entry name" value="N-ACETYLMURAMOYL-L-ALANINE AMIDASE AMID"/>
    <property type="match status" value="1"/>
</dbReference>
<evidence type="ECO:0000256" key="5">
    <source>
        <dbReference type="ARBA" id="ARBA00023316"/>
    </source>
</evidence>
<dbReference type="InterPro" id="IPR036505">
    <property type="entry name" value="Amidase/PGRP_sf"/>
</dbReference>
<dbReference type="Gene3D" id="3.40.80.10">
    <property type="entry name" value="Peptidoglycan recognition protein-like"/>
    <property type="match status" value="1"/>
</dbReference>
<comment type="caution">
    <text evidence="7">The sequence shown here is derived from an EMBL/GenBank/DDBJ whole genome shotgun (WGS) entry which is preliminary data.</text>
</comment>
<dbReference type="InterPro" id="IPR002502">
    <property type="entry name" value="Amidase_domain"/>
</dbReference>
<dbReference type="Gene3D" id="1.10.101.10">
    <property type="entry name" value="PGBD-like superfamily/PGBD"/>
    <property type="match status" value="1"/>
</dbReference>
<dbReference type="SUPFAM" id="SSF47090">
    <property type="entry name" value="PGBD-like"/>
    <property type="match status" value="1"/>
</dbReference>
<reference evidence="7" key="1">
    <citation type="submission" date="2023-07" db="EMBL/GenBank/DDBJ databases">
        <title>Brevundimonas soil sp. nov., isolated from the soil of chemical plant.</title>
        <authorList>
            <person name="Wu N."/>
        </authorList>
    </citation>
    <scope>NUCLEOTIDE SEQUENCE</scope>
    <source>
        <strain evidence="7">XZ-24</strain>
    </source>
</reference>
<feature type="domain" description="N-acetylmuramoyl-L-alanine amidase" evidence="6">
    <location>
        <begin position="1"/>
        <end position="124"/>
    </location>
</feature>
<dbReference type="Proteomes" id="UP001169063">
    <property type="component" value="Unassembled WGS sequence"/>
</dbReference>
<name>A0ABT8SN05_9CAUL</name>
<dbReference type="RefSeq" id="WP_302110434.1">
    <property type="nucleotide sequence ID" value="NZ_JAUKTR010000004.1"/>
</dbReference>
<dbReference type="Pfam" id="PF01510">
    <property type="entry name" value="Amidase_2"/>
    <property type="match status" value="1"/>
</dbReference>
<accession>A0ABT8SN05</accession>
<dbReference type="GO" id="GO:0008745">
    <property type="term" value="F:N-acetylmuramoyl-L-alanine amidase activity"/>
    <property type="evidence" value="ECO:0007669"/>
    <property type="project" value="UniProtKB-EC"/>
</dbReference>
<gene>
    <name evidence="7" type="ORF">Q0812_09915</name>
</gene>
<evidence type="ECO:0000256" key="2">
    <source>
        <dbReference type="ARBA" id="ARBA00007553"/>
    </source>
</evidence>
<dbReference type="CDD" id="cd06583">
    <property type="entry name" value="PGRP"/>
    <property type="match status" value="1"/>
</dbReference>
<dbReference type="InterPro" id="IPR036365">
    <property type="entry name" value="PGBD-like_sf"/>
</dbReference>
<evidence type="ECO:0000259" key="6">
    <source>
        <dbReference type="SMART" id="SM00644"/>
    </source>
</evidence>
<dbReference type="PANTHER" id="PTHR30417">
    <property type="entry name" value="N-ACETYLMURAMOYL-L-ALANINE AMIDASE AMID"/>
    <property type="match status" value="1"/>
</dbReference>